<organism evidence="4 5">
    <name type="scientific">Candidatus Aquicultor secundus</name>
    <dbReference type="NCBI Taxonomy" id="1973895"/>
    <lineage>
        <taxon>Bacteria</taxon>
        <taxon>Bacillati</taxon>
        <taxon>Actinomycetota</taxon>
        <taxon>Candidatus Aquicultoria</taxon>
        <taxon>Candidatus Aquicultorales</taxon>
        <taxon>Candidatus Aquicultoraceae</taxon>
        <taxon>Candidatus Aquicultor</taxon>
    </lineage>
</organism>
<feature type="domain" description="Methyl-accepting transducer" evidence="3">
    <location>
        <begin position="54"/>
        <end position="120"/>
    </location>
</feature>
<dbReference type="PROSITE" id="PS50111">
    <property type="entry name" value="CHEMOTAXIS_TRANSDUC_2"/>
    <property type="match status" value="1"/>
</dbReference>
<keyword evidence="2" id="KW-0175">Coiled coil</keyword>
<dbReference type="GO" id="GO:0007165">
    <property type="term" value="P:signal transduction"/>
    <property type="evidence" value="ECO:0007669"/>
    <property type="project" value="UniProtKB-KW"/>
</dbReference>
<evidence type="ECO:0000313" key="4">
    <source>
        <dbReference type="EMBL" id="PIZ41043.1"/>
    </source>
</evidence>
<sequence>MEGEAVYLLDYFGKESGLLASDADEAQSDLGKLSWAANFLVKVADEQGDAFLQMSEMMKRIDDIKASIESIRDFSAEMEMLSLNAAIVAIKAGDAGRALNPITAELKKMANSAISLIDEIVKNSDSLAQTYSLFQEISESQAKSCKADAEETSVNLSWKYKNLKDSIRGLVEQLSRVTNAVKDSGQPISEIMNNLQIQDILRQCTDHVRLSLEEASAEVGAVLNEASLAGVTAEQVLDAIEFQENVPLLCIQLVDDIDTRLEESVQELKEGFAAVNSLIQGVTTCESDAEVAASPDEASMHGIDEAFKGVEDVIMQTAVMMQNTANSWEELWSTAVSLEQMLGVLEQQFKQLKKFTNFHQINIPIKIEVARSVGLSKDGELSQRVEGLAEYISTEMKESHKGIIADHQFLTAMVASMRDHKKDIETNLESIAMDVDDLLSNFHRAKEQVKKTFASVCTEMSRLSELVSASLSGLDQINKLVEENKNLRHNLKELAGMAEKAKASIRQAADITDWQLRDDRLKGIVDKFTVLAHKRIAEGLYDIAIEDGNQEGDLILF</sequence>
<feature type="coiled-coil region" evidence="2">
    <location>
        <begin position="474"/>
        <end position="504"/>
    </location>
</feature>
<keyword evidence="1" id="KW-0807">Transducer</keyword>
<proteinExistence type="predicted"/>
<dbReference type="GO" id="GO:0016020">
    <property type="term" value="C:membrane"/>
    <property type="evidence" value="ECO:0007669"/>
    <property type="project" value="InterPro"/>
</dbReference>
<dbReference type="EMBL" id="PFNG01000072">
    <property type="protein sequence ID" value="PIZ41043.1"/>
    <property type="molecule type" value="Genomic_DNA"/>
</dbReference>
<evidence type="ECO:0000313" key="5">
    <source>
        <dbReference type="Proteomes" id="UP000230956"/>
    </source>
</evidence>
<dbReference type="InterPro" id="IPR004089">
    <property type="entry name" value="MCPsignal_dom"/>
</dbReference>
<reference evidence="5" key="1">
    <citation type="submission" date="2017-09" db="EMBL/GenBank/DDBJ databases">
        <title>Depth-based differentiation of microbial function through sediment-hosted aquifers and enrichment of novel symbionts in the deep terrestrial subsurface.</title>
        <authorList>
            <person name="Probst A.J."/>
            <person name="Ladd B."/>
            <person name="Jarett J.K."/>
            <person name="Geller-Mcgrath D.E."/>
            <person name="Sieber C.M.K."/>
            <person name="Emerson J.B."/>
            <person name="Anantharaman K."/>
            <person name="Thomas B.C."/>
            <person name="Malmstrom R."/>
            <person name="Stieglmeier M."/>
            <person name="Klingl A."/>
            <person name="Woyke T."/>
            <person name="Ryan C.M."/>
            <person name="Banfield J.F."/>
        </authorList>
    </citation>
    <scope>NUCLEOTIDE SEQUENCE [LARGE SCALE GENOMIC DNA]</scope>
</reference>
<name>A0A2M7T9D9_9ACTN</name>
<dbReference type="AlphaFoldDB" id="A0A2M7T9D9"/>
<evidence type="ECO:0000256" key="1">
    <source>
        <dbReference type="PROSITE-ProRule" id="PRU00284"/>
    </source>
</evidence>
<dbReference type="Gene3D" id="1.10.287.950">
    <property type="entry name" value="Methyl-accepting chemotaxis protein"/>
    <property type="match status" value="1"/>
</dbReference>
<dbReference type="SUPFAM" id="SSF58104">
    <property type="entry name" value="Methyl-accepting chemotaxis protein (MCP) signaling domain"/>
    <property type="match status" value="1"/>
</dbReference>
<protein>
    <recommendedName>
        <fullName evidence="3">Methyl-accepting transducer domain-containing protein</fullName>
    </recommendedName>
</protein>
<evidence type="ECO:0000256" key="2">
    <source>
        <dbReference type="SAM" id="Coils"/>
    </source>
</evidence>
<comment type="caution">
    <text evidence="4">The sequence shown here is derived from an EMBL/GenBank/DDBJ whole genome shotgun (WGS) entry which is preliminary data.</text>
</comment>
<dbReference type="Proteomes" id="UP000230956">
    <property type="component" value="Unassembled WGS sequence"/>
</dbReference>
<evidence type="ECO:0000259" key="3">
    <source>
        <dbReference type="PROSITE" id="PS50111"/>
    </source>
</evidence>
<accession>A0A2M7T9D9</accession>
<gene>
    <name evidence="4" type="ORF">COY37_03080</name>
</gene>